<gene>
    <name evidence="2" type="ORF">GC106_27870</name>
</gene>
<evidence type="ECO:0000313" key="2">
    <source>
        <dbReference type="EMBL" id="NRN65576.1"/>
    </source>
</evidence>
<dbReference type="EMBL" id="JAAATY010000007">
    <property type="protein sequence ID" value="NRN65576.1"/>
    <property type="molecule type" value="Genomic_DNA"/>
</dbReference>
<organism evidence="2 3">
    <name type="scientific">Kibdelosporangium persicum</name>
    <dbReference type="NCBI Taxonomy" id="2698649"/>
    <lineage>
        <taxon>Bacteria</taxon>
        <taxon>Bacillati</taxon>
        <taxon>Actinomycetota</taxon>
        <taxon>Actinomycetes</taxon>
        <taxon>Pseudonocardiales</taxon>
        <taxon>Pseudonocardiaceae</taxon>
        <taxon>Kibdelosporangium</taxon>
    </lineage>
</organism>
<accession>A0ABX2F2N5</accession>
<comment type="caution">
    <text evidence="2">The sequence shown here is derived from an EMBL/GenBank/DDBJ whole genome shotgun (WGS) entry which is preliminary data.</text>
</comment>
<feature type="chain" id="PRO_5045067655" evidence="1">
    <location>
        <begin position="27"/>
        <end position="96"/>
    </location>
</feature>
<dbReference type="Proteomes" id="UP000763557">
    <property type="component" value="Unassembled WGS sequence"/>
</dbReference>
<feature type="signal peptide" evidence="1">
    <location>
        <begin position="1"/>
        <end position="26"/>
    </location>
</feature>
<proteinExistence type="predicted"/>
<evidence type="ECO:0000256" key="1">
    <source>
        <dbReference type="SAM" id="SignalP"/>
    </source>
</evidence>
<sequence>MNFVWKALLYPAVIARLTTMAGVAAAQRMEDGDPVLLLTMFPGELAARLDAIGGVAGLALAVTGKDFGDKVLGAGLGTALLVLLADRKLEERRRFG</sequence>
<evidence type="ECO:0000313" key="3">
    <source>
        <dbReference type="Proteomes" id="UP000763557"/>
    </source>
</evidence>
<dbReference type="RefSeq" id="WP_173129924.1">
    <property type="nucleotide sequence ID" value="NZ_CBCSGW010000004.1"/>
</dbReference>
<keyword evidence="1" id="KW-0732">Signal</keyword>
<keyword evidence="3" id="KW-1185">Reference proteome</keyword>
<name>A0ABX2F2N5_9PSEU</name>
<reference evidence="2 3" key="1">
    <citation type="submission" date="2020-01" db="EMBL/GenBank/DDBJ databases">
        <title>Kibdelosporangium persica a novel Actinomycetes from a hot desert in Iran.</title>
        <authorList>
            <person name="Safaei N."/>
            <person name="Zaburannyi N."/>
            <person name="Mueller R."/>
            <person name="Wink J."/>
        </authorList>
    </citation>
    <scope>NUCLEOTIDE SEQUENCE [LARGE SCALE GENOMIC DNA]</scope>
    <source>
        <strain evidence="2 3">4NS15</strain>
    </source>
</reference>
<protein>
    <submittedName>
        <fullName evidence="2">Uncharacterized protein</fullName>
    </submittedName>
</protein>